<proteinExistence type="predicted"/>
<evidence type="ECO:0000313" key="5">
    <source>
        <dbReference type="EMBL" id="MBB5719929.1"/>
    </source>
</evidence>
<evidence type="ECO:0000256" key="1">
    <source>
        <dbReference type="SAM" id="MobiDB-lite"/>
    </source>
</evidence>
<comment type="caution">
    <text evidence="5">The sequence shown here is derived from an EMBL/GenBank/DDBJ whole genome shotgun (WGS) entry which is preliminary data.</text>
</comment>
<sequence length="337" mass="36772">MTRPGAGHRSDETIRREAADWAARAHDPDGGFDPAAFDQWRDADPRHADIYARMEAGWNQAGLLAQTRVGQSRGLPDRRQMRGERLRPYVLAAAAVLLIAVLGVTLISFRAPEPAGQKPVYASKIGQIRQIRLADGSQVTLDTNSRVEVAFDPHSRRVRLVRGRARFTVTHDVNRPFTVTAAGASVTARGTIFDVALIRHQVRVTLLRGAVDVRNDETGNAEPLSVERLRAAQTLAFRPSMPLPAPRPIQPLATQWPSGMLGFDDTPLAEAVAEANRYSTYRLRLADPELGRLKVSGAYRAGDLNGFAEAVAASFHLHLVTMNRGELLLTSAGTPAT</sequence>
<feature type="region of interest" description="Disordered" evidence="1">
    <location>
        <begin position="1"/>
        <end position="32"/>
    </location>
</feature>
<dbReference type="PIRSF" id="PIRSF018266">
    <property type="entry name" value="FecR"/>
    <property type="match status" value="1"/>
</dbReference>
<dbReference type="Pfam" id="PF04773">
    <property type="entry name" value="FecR"/>
    <property type="match status" value="1"/>
</dbReference>
<gene>
    <name evidence="5" type="ORF">FHR23_002888</name>
</gene>
<feature type="compositionally biased region" description="Basic and acidic residues" evidence="1">
    <location>
        <begin position="8"/>
        <end position="29"/>
    </location>
</feature>
<dbReference type="InterPro" id="IPR006860">
    <property type="entry name" value="FecR"/>
</dbReference>
<dbReference type="GO" id="GO:0016989">
    <property type="term" value="F:sigma factor antagonist activity"/>
    <property type="evidence" value="ECO:0007669"/>
    <property type="project" value="TreeGrafter"/>
</dbReference>
<dbReference type="EMBL" id="JACIJI010000007">
    <property type="protein sequence ID" value="MBB5719929.1"/>
    <property type="molecule type" value="Genomic_DNA"/>
</dbReference>
<dbReference type="Gene3D" id="2.60.120.1440">
    <property type="match status" value="1"/>
</dbReference>
<evidence type="ECO:0000313" key="6">
    <source>
        <dbReference type="Proteomes" id="UP000554342"/>
    </source>
</evidence>
<keyword evidence="6" id="KW-1185">Reference proteome</keyword>
<keyword evidence="2" id="KW-0472">Membrane</keyword>
<dbReference type="RefSeq" id="WP_184005315.1">
    <property type="nucleotide sequence ID" value="NZ_BAABIF010000011.1"/>
</dbReference>
<reference evidence="5 6" key="1">
    <citation type="submission" date="2020-08" db="EMBL/GenBank/DDBJ databases">
        <title>Genomic Encyclopedia of Type Strains, Phase IV (KMG-IV): sequencing the most valuable type-strain genomes for metagenomic binning, comparative biology and taxonomic classification.</title>
        <authorList>
            <person name="Goeker M."/>
        </authorList>
    </citation>
    <scope>NUCLEOTIDE SEQUENCE [LARGE SCALE GENOMIC DNA]</scope>
    <source>
        <strain evidence="5 6">DSM 27203</strain>
    </source>
</reference>
<dbReference type="InterPro" id="IPR032623">
    <property type="entry name" value="FecR_N"/>
</dbReference>
<name>A0A840Z2A6_9SPHN</name>
<dbReference type="AlphaFoldDB" id="A0A840Z2A6"/>
<evidence type="ECO:0000259" key="3">
    <source>
        <dbReference type="Pfam" id="PF04773"/>
    </source>
</evidence>
<feature type="domain" description="FecR protein" evidence="3">
    <location>
        <begin position="122"/>
        <end position="211"/>
    </location>
</feature>
<protein>
    <submittedName>
        <fullName evidence="5">Transmembrane sensor</fullName>
    </submittedName>
</protein>
<dbReference type="PANTHER" id="PTHR30273">
    <property type="entry name" value="PERIPLASMIC SIGNAL SENSOR AND SIGMA FACTOR ACTIVATOR FECR-RELATED"/>
    <property type="match status" value="1"/>
</dbReference>
<dbReference type="Proteomes" id="UP000554342">
    <property type="component" value="Unassembled WGS sequence"/>
</dbReference>
<evidence type="ECO:0000259" key="4">
    <source>
        <dbReference type="Pfam" id="PF16220"/>
    </source>
</evidence>
<dbReference type="Pfam" id="PF16220">
    <property type="entry name" value="DUF4880"/>
    <property type="match status" value="1"/>
</dbReference>
<accession>A0A840Z2A6</accession>
<feature type="transmembrane region" description="Helical" evidence="2">
    <location>
        <begin position="88"/>
        <end position="109"/>
    </location>
</feature>
<dbReference type="InterPro" id="IPR012373">
    <property type="entry name" value="Ferrdict_sens_TM"/>
</dbReference>
<dbReference type="PANTHER" id="PTHR30273:SF2">
    <property type="entry name" value="PROTEIN FECR"/>
    <property type="match status" value="1"/>
</dbReference>
<keyword evidence="2" id="KW-1133">Transmembrane helix</keyword>
<organism evidence="5 6">
    <name type="scientific">Stakelama sediminis</name>
    <dbReference type="NCBI Taxonomy" id="463200"/>
    <lineage>
        <taxon>Bacteria</taxon>
        <taxon>Pseudomonadati</taxon>
        <taxon>Pseudomonadota</taxon>
        <taxon>Alphaproteobacteria</taxon>
        <taxon>Sphingomonadales</taxon>
        <taxon>Sphingomonadaceae</taxon>
        <taxon>Stakelama</taxon>
    </lineage>
</organism>
<keyword evidence="2 5" id="KW-0812">Transmembrane</keyword>
<feature type="domain" description="FecR N-terminal" evidence="4">
    <location>
        <begin position="16"/>
        <end position="56"/>
    </location>
</feature>
<evidence type="ECO:0000256" key="2">
    <source>
        <dbReference type="SAM" id="Phobius"/>
    </source>
</evidence>